<dbReference type="AlphaFoldDB" id="A0A6A1WRP0"/>
<reference evidence="2 3" key="1">
    <citation type="journal article" date="2019" name="Plant Biotechnol. J.">
        <title>The red bayberry genome and genetic basis of sex determination.</title>
        <authorList>
            <person name="Jia H.M."/>
            <person name="Jia H.J."/>
            <person name="Cai Q.L."/>
            <person name="Wang Y."/>
            <person name="Zhao H.B."/>
            <person name="Yang W.F."/>
            <person name="Wang G.Y."/>
            <person name="Li Y.H."/>
            <person name="Zhan D.L."/>
            <person name="Shen Y.T."/>
            <person name="Niu Q.F."/>
            <person name="Chang L."/>
            <person name="Qiu J."/>
            <person name="Zhao L."/>
            <person name="Xie H.B."/>
            <person name="Fu W.Y."/>
            <person name="Jin J."/>
            <person name="Li X.W."/>
            <person name="Jiao Y."/>
            <person name="Zhou C.C."/>
            <person name="Tu T."/>
            <person name="Chai C.Y."/>
            <person name="Gao J.L."/>
            <person name="Fan L.J."/>
            <person name="van de Weg E."/>
            <person name="Wang J.Y."/>
            <person name="Gao Z.S."/>
        </authorList>
    </citation>
    <scope>NUCLEOTIDE SEQUENCE [LARGE SCALE GENOMIC DNA]</scope>
    <source>
        <tissue evidence="2">Leaves</tissue>
    </source>
</reference>
<keyword evidence="3" id="KW-1185">Reference proteome</keyword>
<dbReference type="Pfam" id="PF03004">
    <property type="entry name" value="Transposase_24"/>
    <property type="match status" value="1"/>
</dbReference>
<feature type="coiled-coil region" evidence="1">
    <location>
        <begin position="129"/>
        <end position="184"/>
    </location>
</feature>
<feature type="coiled-coil region" evidence="1">
    <location>
        <begin position="43"/>
        <end position="77"/>
    </location>
</feature>
<dbReference type="InterPro" id="IPR004252">
    <property type="entry name" value="Probable_transposase_24"/>
</dbReference>
<evidence type="ECO:0000256" key="1">
    <source>
        <dbReference type="SAM" id="Coils"/>
    </source>
</evidence>
<sequence length="542" mass="62516">MPAELLPNPPLESTIPTATHSLAQFVVVLYQTLEAFYSKERDLAQFQLLLSNEHKKTKELEKEAERLQSLAQETNQGRIVEVLPEQAMPPTREDRQLVVWTKQHKEESQTVPFGPKKAPRSREAPGLIKMKEAKGARELSKRIEQLEQELQVQTACCKHEANEAKRFKEECQRLDRQMTNLKEGRMCRTDSYDVTVRDVTITFSAQRIAEFLGLPRPEGPAIPELEDLAPLQPFDLFRLCTENGENVPGEPHIVHKTLNDFFRMLHLIMAYNIDPRKCTTESTFERARLMGKSEINRRNRSKLTVYHTTGTKSFARKRHELLGAVQIDEVGPADLYAASHKRKNGEWICDAARMNFEKMMEVEAQATMEGRTLTDVEVFTQVLGEKRGYVRGLGDSVRPVSTSCSSSSADMARRLTETQLELEQIRADREKESQEQMHEIHSLQQKMEEMQERMARYDRFMSRFASGAFDDVGSNLLFRDELNGIRQAEWMLALMEILRRGIHSKVKADVLVIIEEESERYKSWIRQHLDLQTVQSRLDRGV</sequence>
<dbReference type="EMBL" id="RXIC02000019">
    <property type="protein sequence ID" value="KAB1227834.1"/>
    <property type="molecule type" value="Genomic_DNA"/>
</dbReference>
<comment type="caution">
    <text evidence="2">The sequence shown here is derived from an EMBL/GenBank/DDBJ whole genome shotgun (WGS) entry which is preliminary data.</text>
</comment>
<evidence type="ECO:0000313" key="3">
    <source>
        <dbReference type="Proteomes" id="UP000516437"/>
    </source>
</evidence>
<dbReference type="Proteomes" id="UP000516437">
    <property type="component" value="Chromosome 1"/>
</dbReference>
<dbReference type="OrthoDB" id="1564766at2759"/>
<evidence type="ECO:0000313" key="2">
    <source>
        <dbReference type="EMBL" id="KAB1227834.1"/>
    </source>
</evidence>
<name>A0A6A1WRP0_9ROSI</name>
<organism evidence="2 3">
    <name type="scientific">Morella rubra</name>
    <name type="common">Chinese bayberry</name>
    <dbReference type="NCBI Taxonomy" id="262757"/>
    <lineage>
        <taxon>Eukaryota</taxon>
        <taxon>Viridiplantae</taxon>
        <taxon>Streptophyta</taxon>
        <taxon>Embryophyta</taxon>
        <taxon>Tracheophyta</taxon>
        <taxon>Spermatophyta</taxon>
        <taxon>Magnoliopsida</taxon>
        <taxon>eudicotyledons</taxon>
        <taxon>Gunneridae</taxon>
        <taxon>Pentapetalae</taxon>
        <taxon>rosids</taxon>
        <taxon>fabids</taxon>
        <taxon>Fagales</taxon>
        <taxon>Myricaceae</taxon>
        <taxon>Morella</taxon>
    </lineage>
</organism>
<proteinExistence type="predicted"/>
<keyword evidence="1" id="KW-0175">Coiled coil</keyword>
<gene>
    <name evidence="2" type="ORF">CJ030_MR1G022067</name>
</gene>
<feature type="coiled-coil region" evidence="1">
    <location>
        <begin position="415"/>
        <end position="460"/>
    </location>
</feature>
<protein>
    <submittedName>
        <fullName evidence="2">Uncharacterized protein</fullName>
    </submittedName>
</protein>
<accession>A0A6A1WRP0</accession>